<feature type="non-terminal residue" evidence="7">
    <location>
        <position position="1"/>
    </location>
</feature>
<accession>A0A836F316</accession>
<gene>
    <name evidence="7" type="primary">Atg10</name>
    <name evidence="7" type="ORF">G6Z78_0009213</name>
</gene>
<evidence type="ECO:0000256" key="5">
    <source>
        <dbReference type="ARBA" id="ARBA00023006"/>
    </source>
</evidence>
<evidence type="ECO:0000256" key="1">
    <source>
        <dbReference type="ARBA" id="ARBA00005696"/>
    </source>
</evidence>
<evidence type="ECO:0000256" key="4">
    <source>
        <dbReference type="ARBA" id="ARBA00022786"/>
    </source>
</evidence>
<protein>
    <recommendedName>
        <fullName evidence="2">Ubiquitin-like-conjugating enzyme ATG10</fullName>
    </recommendedName>
    <alternativeName>
        <fullName evidence="6">Autophagy-related protein 10</fullName>
    </alternativeName>
</protein>
<keyword evidence="5" id="KW-0072">Autophagy</keyword>
<sequence length="321" mass="36142">MKRDPEEKVHVHKTYTQITHTHTHTRGISVSLSHSLSLSLSLSLPLFLTTSSSCSLARSLACRRRRSSPAFVASRHEHVASQLERGACCCAILERHGATHHDVVVVVVVVIVSGWFRSHTMDGPGTVTWEEFLENAERFLVVSDKISDGWKLYGDKDIPGQAYLVRRAKCFVPSDMTARKNCSTDDDNDTQELQVRFRQDPHEAVSTSEMPFIIEHHILWSISYSVPVLFFNGWKSDFPGINPVSVNEAQTVHGYKLNYTELSQVIHPIVGTPFLQLHPCLSQGLLRTMSKSKNKLVSWLSCVASTALNLKIHPEYFKLTH</sequence>
<dbReference type="AlphaFoldDB" id="A0A836F316"/>
<evidence type="ECO:0000256" key="3">
    <source>
        <dbReference type="ARBA" id="ARBA00022679"/>
    </source>
</evidence>
<evidence type="ECO:0000313" key="8">
    <source>
        <dbReference type="Proteomes" id="UP000668214"/>
    </source>
</evidence>
<evidence type="ECO:0000313" key="7">
    <source>
        <dbReference type="EMBL" id="KAG5319219.1"/>
    </source>
</evidence>
<dbReference type="InterPro" id="IPR007135">
    <property type="entry name" value="Atg3/Atg10"/>
</dbReference>
<keyword evidence="8" id="KW-1185">Reference proteome</keyword>
<comment type="caution">
    <text evidence="7">The sequence shown here is derived from an EMBL/GenBank/DDBJ whole genome shotgun (WGS) entry which is preliminary data.</text>
</comment>
<dbReference type="GO" id="GO:0005829">
    <property type="term" value="C:cytosol"/>
    <property type="evidence" value="ECO:0007669"/>
    <property type="project" value="TreeGrafter"/>
</dbReference>
<proteinExistence type="inferred from homology"/>
<organism evidence="7 8">
    <name type="scientific">Pseudoatta argentina</name>
    <dbReference type="NCBI Taxonomy" id="621737"/>
    <lineage>
        <taxon>Eukaryota</taxon>
        <taxon>Metazoa</taxon>
        <taxon>Ecdysozoa</taxon>
        <taxon>Arthropoda</taxon>
        <taxon>Hexapoda</taxon>
        <taxon>Insecta</taxon>
        <taxon>Pterygota</taxon>
        <taxon>Neoptera</taxon>
        <taxon>Endopterygota</taxon>
        <taxon>Hymenoptera</taxon>
        <taxon>Apocrita</taxon>
        <taxon>Aculeata</taxon>
        <taxon>Formicoidea</taxon>
        <taxon>Formicidae</taxon>
        <taxon>Myrmicinae</taxon>
        <taxon>Pseudoatta</taxon>
    </lineage>
</organism>
<comment type="similarity">
    <text evidence="1">Belongs to the ATG10 family.</text>
</comment>
<dbReference type="GO" id="GO:0061651">
    <property type="term" value="F:Atg12 conjugating enzyme activity"/>
    <property type="evidence" value="ECO:0007669"/>
    <property type="project" value="TreeGrafter"/>
</dbReference>
<dbReference type="GO" id="GO:0032446">
    <property type="term" value="P:protein modification by small protein conjugation"/>
    <property type="evidence" value="ECO:0007669"/>
    <property type="project" value="TreeGrafter"/>
</dbReference>
<evidence type="ECO:0000256" key="6">
    <source>
        <dbReference type="ARBA" id="ARBA00029833"/>
    </source>
</evidence>
<reference evidence="7" key="1">
    <citation type="submission" date="2020-02" db="EMBL/GenBank/DDBJ databases">
        <title>Relaxed selection underlies rapid genomic changes in the transitions from sociality to social parasitism in ants.</title>
        <authorList>
            <person name="Bi X."/>
        </authorList>
    </citation>
    <scope>NUCLEOTIDE SEQUENCE</scope>
    <source>
        <strain evidence="7">BGI-DK2014c</strain>
        <tissue evidence="7">Whole body</tissue>
    </source>
</reference>
<keyword evidence="4" id="KW-0833">Ubl conjugation pathway</keyword>
<dbReference type="Proteomes" id="UP000668214">
    <property type="component" value="Unassembled WGS sequence"/>
</dbReference>
<keyword evidence="3" id="KW-0808">Transferase</keyword>
<dbReference type="GO" id="GO:0000045">
    <property type="term" value="P:autophagosome assembly"/>
    <property type="evidence" value="ECO:0007669"/>
    <property type="project" value="TreeGrafter"/>
</dbReference>
<name>A0A836F316_9HYME</name>
<dbReference type="GO" id="GO:0000422">
    <property type="term" value="P:autophagy of mitochondrion"/>
    <property type="evidence" value="ECO:0007669"/>
    <property type="project" value="TreeGrafter"/>
</dbReference>
<evidence type="ECO:0000256" key="2">
    <source>
        <dbReference type="ARBA" id="ARBA00021099"/>
    </source>
</evidence>
<dbReference type="Gene3D" id="3.30.1460.50">
    <property type="match status" value="1"/>
</dbReference>
<dbReference type="Pfam" id="PF03987">
    <property type="entry name" value="Autophagy_act_C"/>
    <property type="match status" value="1"/>
</dbReference>
<dbReference type="PANTHER" id="PTHR14957:SF1">
    <property type="entry name" value="UBIQUITIN-LIKE-CONJUGATING ENZYME ATG10"/>
    <property type="match status" value="1"/>
</dbReference>
<feature type="non-terminal residue" evidence="7">
    <location>
        <position position="321"/>
    </location>
</feature>
<dbReference type="PANTHER" id="PTHR14957">
    <property type="entry name" value="UBIQUITIN-LIKE-CONJUGATING ENZYME ATG10"/>
    <property type="match status" value="1"/>
</dbReference>
<dbReference type="EMBL" id="JAANIA010001745">
    <property type="protein sequence ID" value="KAG5319219.1"/>
    <property type="molecule type" value="Genomic_DNA"/>
</dbReference>